<dbReference type="PANTHER" id="PTHR23336">
    <property type="entry name" value="ZINC FINGER CW-TYPE COILED-COIL DOMAIN PROTEIN 3"/>
    <property type="match status" value="1"/>
</dbReference>
<keyword evidence="12" id="KW-1185">Reference proteome</keyword>
<dbReference type="Pfam" id="PF17942">
    <property type="entry name" value="Morc6_S5"/>
    <property type="match status" value="1"/>
</dbReference>
<evidence type="ECO:0000256" key="9">
    <source>
        <dbReference type="ARBA" id="ARBA00023242"/>
    </source>
</evidence>
<evidence type="ECO:0000313" key="11">
    <source>
        <dbReference type="EMBL" id="KAI3948374.1"/>
    </source>
</evidence>
<accession>A0AAD4TBK3</accession>
<dbReference type="InterPro" id="IPR041006">
    <property type="entry name" value="Morc_S5"/>
</dbReference>
<dbReference type="EMBL" id="JAJJMB010003271">
    <property type="protein sequence ID" value="KAI3948374.1"/>
    <property type="molecule type" value="Genomic_DNA"/>
</dbReference>
<dbReference type="SUPFAM" id="SSF55874">
    <property type="entry name" value="ATPase domain of HSP90 chaperone/DNA topoisomerase II/histidine kinase"/>
    <property type="match status" value="1"/>
</dbReference>
<evidence type="ECO:0000256" key="7">
    <source>
        <dbReference type="ARBA" id="ARBA00023158"/>
    </source>
</evidence>
<sequence length="227" mass="25805">MLTNKKDGSRMLLVEDNGSGMSSGRMPHCMSLGYSEKNGNGFKTSTMSVGADVIGSSCCSGKNRRSATQSIGLARRIFLEQEVAWNKNVETVVQWSPYVSEADLLEQFNFIKDQGTRIIIYNVWEDEEGALELEFDPDIHDIQIRGVNQDEQKIQLAKDYPNSIHFLTYTNSLKSYSSILYLKHLPKFQIILHGQDIVHQEIVDDMFLLEDILDKNQLALIVQIWAQ</sequence>
<dbReference type="InterPro" id="IPR045261">
    <property type="entry name" value="MORC_ATPase"/>
</dbReference>
<dbReference type="Proteomes" id="UP001202328">
    <property type="component" value="Unassembled WGS sequence"/>
</dbReference>
<keyword evidence="5" id="KW-0227">DNA damage</keyword>
<dbReference type="GO" id="GO:0005634">
    <property type="term" value="C:nucleus"/>
    <property type="evidence" value="ECO:0007669"/>
    <property type="project" value="UniProtKB-SubCell"/>
</dbReference>
<organism evidence="11 12">
    <name type="scientific">Papaver atlanticum</name>
    <dbReference type="NCBI Taxonomy" id="357466"/>
    <lineage>
        <taxon>Eukaryota</taxon>
        <taxon>Viridiplantae</taxon>
        <taxon>Streptophyta</taxon>
        <taxon>Embryophyta</taxon>
        <taxon>Tracheophyta</taxon>
        <taxon>Spermatophyta</taxon>
        <taxon>Magnoliopsida</taxon>
        <taxon>Ranunculales</taxon>
        <taxon>Papaveraceae</taxon>
        <taxon>Papaveroideae</taxon>
        <taxon>Papaver</taxon>
    </lineage>
</organism>
<dbReference type="AlphaFoldDB" id="A0AAD4TBK3"/>
<proteinExistence type="inferred from homology"/>
<evidence type="ECO:0000313" key="12">
    <source>
        <dbReference type="Proteomes" id="UP001202328"/>
    </source>
</evidence>
<evidence type="ECO:0000256" key="6">
    <source>
        <dbReference type="ARBA" id="ARBA00023054"/>
    </source>
</evidence>
<dbReference type="GO" id="GO:0016887">
    <property type="term" value="F:ATP hydrolysis activity"/>
    <property type="evidence" value="ECO:0007669"/>
    <property type="project" value="InterPro"/>
</dbReference>
<comment type="subcellular location">
    <subcellularLocation>
        <location evidence="1">Nucleus</location>
    </subcellularLocation>
</comment>
<feature type="domain" description="Morc S5" evidence="10">
    <location>
        <begin position="172"/>
        <end position="218"/>
    </location>
</feature>
<keyword evidence="6" id="KW-0175">Coiled coil</keyword>
<keyword evidence="4" id="KW-0378">Hydrolase</keyword>
<evidence type="ECO:0000256" key="3">
    <source>
        <dbReference type="ARBA" id="ARBA00022722"/>
    </source>
</evidence>
<dbReference type="GO" id="GO:0031349">
    <property type="term" value="P:positive regulation of defense response"/>
    <property type="evidence" value="ECO:0007669"/>
    <property type="project" value="UniProtKB-ARBA"/>
</dbReference>
<keyword evidence="3" id="KW-0540">Nuclease</keyword>
<evidence type="ECO:0000256" key="8">
    <source>
        <dbReference type="ARBA" id="ARBA00023204"/>
    </source>
</evidence>
<comment type="caution">
    <text evidence="11">The sequence shown here is derived from an EMBL/GenBank/DDBJ whole genome shotgun (WGS) entry which is preliminary data.</text>
</comment>
<evidence type="ECO:0000256" key="5">
    <source>
        <dbReference type="ARBA" id="ARBA00022763"/>
    </source>
</evidence>
<gene>
    <name evidence="11" type="ORF">MKW98_013872</name>
</gene>
<dbReference type="GO" id="GO:0006281">
    <property type="term" value="P:DNA repair"/>
    <property type="evidence" value="ECO:0007669"/>
    <property type="project" value="UniProtKB-KW"/>
</dbReference>
<protein>
    <recommendedName>
        <fullName evidence="10">Morc S5 domain-containing protein</fullName>
    </recommendedName>
</protein>
<dbReference type="GO" id="GO:0031047">
    <property type="term" value="P:regulatory ncRNA-mediated gene silencing"/>
    <property type="evidence" value="ECO:0007669"/>
    <property type="project" value="UniProtKB-KW"/>
</dbReference>
<evidence type="ECO:0000259" key="10">
    <source>
        <dbReference type="Pfam" id="PF17942"/>
    </source>
</evidence>
<dbReference type="PANTHER" id="PTHR23336:SF58">
    <property type="entry name" value="PROTEIN MICRORCHIDIA 4"/>
    <property type="match status" value="1"/>
</dbReference>
<evidence type="ECO:0000256" key="1">
    <source>
        <dbReference type="ARBA" id="ARBA00004123"/>
    </source>
</evidence>
<keyword evidence="8" id="KW-0234">DNA repair</keyword>
<comment type="similarity">
    <text evidence="2">Belongs to the MORC ATPase protein family.</text>
</comment>
<keyword evidence="9" id="KW-0539">Nucleus</keyword>
<keyword evidence="4" id="KW-0255">Endonuclease</keyword>
<dbReference type="GO" id="GO:0004519">
    <property type="term" value="F:endonuclease activity"/>
    <property type="evidence" value="ECO:0007669"/>
    <property type="project" value="UniProtKB-KW"/>
</dbReference>
<name>A0AAD4TBK3_9MAGN</name>
<evidence type="ECO:0000256" key="2">
    <source>
        <dbReference type="ARBA" id="ARBA00007845"/>
    </source>
</evidence>
<evidence type="ECO:0000256" key="4">
    <source>
        <dbReference type="ARBA" id="ARBA00022759"/>
    </source>
</evidence>
<reference evidence="11" key="1">
    <citation type="submission" date="2022-04" db="EMBL/GenBank/DDBJ databases">
        <title>A functionally conserved STORR gene fusion in Papaver species that diverged 16.8 million years ago.</title>
        <authorList>
            <person name="Catania T."/>
        </authorList>
    </citation>
    <scope>NUCLEOTIDE SEQUENCE</scope>
    <source>
        <strain evidence="11">S-188037</strain>
    </source>
</reference>
<keyword evidence="7" id="KW-0943">RNA-mediated gene silencing</keyword>
<dbReference type="InterPro" id="IPR036890">
    <property type="entry name" value="HATPase_C_sf"/>
</dbReference>